<dbReference type="Gene3D" id="3.90.420.10">
    <property type="entry name" value="Oxidoreductase, molybdopterin-binding domain"/>
    <property type="match status" value="1"/>
</dbReference>
<dbReference type="InterPro" id="IPR016174">
    <property type="entry name" value="Di-haem_cyt_TM"/>
</dbReference>
<feature type="transmembrane region" description="Helical" evidence="1">
    <location>
        <begin position="143"/>
        <end position="160"/>
    </location>
</feature>
<protein>
    <submittedName>
        <fullName evidence="3">Molybdopterin-dependent oxidoreductase</fullName>
    </submittedName>
</protein>
<evidence type="ECO:0000313" key="4">
    <source>
        <dbReference type="Proteomes" id="UP001499854"/>
    </source>
</evidence>
<feature type="transmembrane region" description="Helical" evidence="1">
    <location>
        <begin position="21"/>
        <end position="44"/>
    </location>
</feature>
<dbReference type="PANTHER" id="PTHR43032">
    <property type="entry name" value="PROTEIN-METHIONINE-SULFOXIDE REDUCTASE"/>
    <property type="match status" value="1"/>
</dbReference>
<reference evidence="4" key="1">
    <citation type="journal article" date="2019" name="Int. J. Syst. Evol. Microbiol.">
        <title>The Global Catalogue of Microorganisms (GCM) 10K type strain sequencing project: providing services to taxonomists for standard genome sequencing and annotation.</title>
        <authorList>
            <consortium name="The Broad Institute Genomics Platform"/>
            <consortium name="The Broad Institute Genome Sequencing Center for Infectious Disease"/>
            <person name="Wu L."/>
            <person name="Ma J."/>
        </authorList>
    </citation>
    <scope>NUCLEOTIDE SEQUENCE [LARGE SCALE GENOMIC DNA]</scope>
    <source>
        <strain evidence="4">JCM 16013</strain>
    </source>
</reference>
<name>A0ABP5DN05_9ACTN</name>
<feature type="transmembrane region" description="Helical" evidence="1">
    <location>
        <begin position="64"/>
        <end position="86"/>
    </location>
</feature>
<sequence>MRKPPLPSFRSRLHDERTATLIGTALGVAFATAFLTGLVSHVLQHPPSWLAHHLPTRPSWGYRLTQGLHVSSGIAAIPLLLAKLWTVYPKLFEWPPLKSVAHALERLSILVLFAGAVFELVTGLLNAAQWYVWGDQFPFVQTHYWVAWITVGALVVHVGVKAPAIARGFRGPGTELVEAYQADVEARRQGVSRRAFITTTAAAAGTVTVATVGQSVTSVAPVSVLSPRDVGFGELDVPVNRTAVQAGITPAVTAADWRLEVSGGARELSLSREELTALPQTSVKLPIACVEGWSVDAQWQGVRISELMDMAGVPHHADVRVESMETYGAYAVTILEREYVRDPSALLALRLNGEVLTLDHGYPARIIVPNRPGVLQTKWVRRLAVIA</sequence>
<dbReference type="InterPro" id="IPR036374">
    <property type="entry name" value="OxRdtase_Mopterin-bd_sf"/>
</dbReference>
<dbReference type="PRINTS" id="PR00407">
    <property type="entry name" value="EUMOPTERIN"/>
</dbReference>
<comment type="caution">
    <text evidence="3">The sequence shown here is derived from an EMBL/GenBank/DDBJ whole genome shotgun (WGS) entry which is preliminary data.</text>
</comment>
<evidence type="ECO:0000313" key="3">
    <source>
        <dbReference type="EMBL" id="GAA1983232.1"/>
    </source>
</evidence>
<accession>A0ABP5DN05</accession>
<keyword evidence="1" id="KW-0472">Membrane</keyword>
<dbReference type="EMBL" id="BAAAQM010000031">
    <property type="protein sequence ID" value="GAA1983232.1"/>
    <property type="molecule type" value="Genomic_DNA"/>
</dbReference>
<dbReference type="SUPFAM" id="SSF56524">
    <property type="entry name" value="Oxidoreductase molybdopterin-binding domain"/>
    <property type="match status" value="1"/>
</dbReference>
<evidence type="ECO:0000259" key="2">
    <source>
        <dbReference type="Pfam" id="PF00174"/>
    </source>
</evidence>
<proteinExistence type="predicted"/>
<organism evidence="3 4">
    <name type="scientific">Catenulispora subtropica</name>
    <dbReference type="NCBI Taxonomy" id="450798"/>
    <lineage>
        <taxon>Bacteria</taxon>
        <taxon>Bacillati</taxon>
        <taxon>Actinomycetota</taxon>
        <taxon>Actinomycetes</taxon>
        <taxon>Catenulisporales</taxon>
        <taxon>Catenulisporaceae</taxon>
        <taxon>Catenulispora</taxon>
    </lineage>
</organism>
<keyword evidence="4" id="KW-1185">Reference proteome</keyword>
<evidence type="ECO:0000256" key="1">
    <source>
        <dbReference type="SAM" id="Phobius"/>
    </source>
</evidence>
<dbReference type="Pfam" id="PF00174">
    <property type="entry name" value="Oxidored_molyb"/>
    <property type="match status" value="1"/>
</dbReference>
<feature type="domain" description="Oxidoreductase molybdopterin-binding" evidence="2">
    <location>
        <begin position="248"/>
        <end position="386"/>
    </location>
</feature>
<dbReference type="InterPro" id="IPR000572">
    <property type="entry name" value="OxRdtase_Mopterin-bd_dom"/>
</dbReference>
<feature type="transmembrane region" description="Helical" evidence="1">
    <location>
        <begin position="107"/>
        <end position="131"/>
    </location>
</feature>
<dbReference type="Proteomes" id="UP001499854">
    <property type="component" value="Unassembled WGS sequence"/>
</dbReference>
<gene>
    <name evidence="3" type="ORF">GCM10009838_51130</name>
</gene>
<dbReference type="PANTHER" id="PTHR43032:SF2">
    <property type="entry name" value="BLL0505 PROTEIN"/>
    <property type="match status" value="1"/>
</dbReference>
<dbReference type="CDD" id="cd00321">
    <property type="entry name" value="SO_family_Moco"/>
    <property type="match status" value="1"/>
</dbReference>
<dbReference type="InterPro" id="IPR008335">
    <property type="entry name" value="Mopterin_OxRdtase_euk"/>
</dbReference>
<dbReference type="SUPFAM" id="SSF81342">
    <property type="entry name" value="Transmembrane di-heme cytochromes"/>
    <property type="match status" value="1"/>
</dbReference>
<keyword evidence="1" id="KW-1133">Transmembrane helix</keyword>
<dbReference type="RefSeq" id="WP_344659648.1">
    <property type="nucleotide sequence ID" value="NZ_BAAAQM010000031.1"/>
</dbReference>
<keyword evidence="1" id="KW-0812">Transmembrane</keyword>